<evidence type="ECO:0000259" key="10">
    <source>
        <dbReference type="PROSITE" id="PS50929"/>
    </source>
</evidence>
<keyword evidence="4" id="KW-0547">Nucleotide-binding</keyword>
<dbReference type="GO" id="GO:0005886">
    <property type="term" value="C:plasma membrane"/>
    <property type="evidence" value="ECO:0007669"/>
    <property type="project" value="UniProtKB-SubCell"/>
</dbReference>
<dbReference type="Pfam" id="PF00005">
    <property type="entry name" value="ABC_tran"/>
    <property type="match status" value="1"/>
</dbReference>
<evidence type="ECO:0000313" key="11">
    <source>
        <dbReference type="EMBL" id="APX10913.1"/>
    </source>
</evidence>
<comment type="similarity">
    <text evidence="2">Belongs to the ABC transporter superfamily. ABCB family. Multidrug resistance exporter (TC 3.A.1.201) subfamily.</text>
</comment>
<dbReference type="PANTHER" id="PTHR43394:SF1">
    <property type="entry name" value="ATP-BINDING CASSETTE SUB-FAMILY B MEMBER 10, MITOCHONDRIAL"/>
    <property type="match status" value="1"/>
</dbReference>
<dbReference type="PROSITE" id="PS50893">
    <property type="entry name" value="ABC_TRANSPORTER_2"/>
    <property type="match status" value="1"/>
</dbReference>
<sequence length="603" mass="64402">MADQTTAAAPPNPGTEEREKSKQIGALRALWPFVLPYWKLMCAAIAALVSTAIVSLTLPLAVRRVVDNFNTAESEILDLYFLAAIGIAGLLAIGTAVRYMLVTRLGERVVADIRKAVFDRVIGMSPSFYENIMTGEVLSRITTDTTLILSVIGSSISIALRNVLIFVGGLILMLLTSAKLTGLVLLIVPAVIVPILVLGRRLRVLSRENQDWIAASSGSASEQLSAVQTVQAFTHETTSRAMFSDVTELSFGSARRRIAVRALMTAIVIFLVFVGIVGVLWIGANDVRSDVMTMGALIQFVIYAVMVAGGVAALSEIIGELQRAAGATERLVELLQVEDAVQDVAAPTALPAPVRGHIQFEDVRFAYPSRPGINALDGVTLDIQPGETVAFVGPSGAGKTTIIQMLLRFYDPQDGRVRLDGVNVAEMAREAFRQHIALVPQDPIIFAASAAENIAFGRPGATQAEIQAAAHAAAAHEFISALPQGYDSPLGERGVMLSGGQKQRIAIARAILRDAPVLLLDEATSALDAESERAVQEAVDTLAQGRTTLIVAHRLATVKMADRIVVMDQGRIVAQGPHHQLVAEDGLYARLARLQFTDGVAAE</sequence>
<evidence type="ECO:0000256" key="4">
    <source>
        <dbReference type="ARBA" id="ARBA00022741"/>
    </source>
</evidence>
<dbReference type="InterPro" id="IPR003593">
    <property type="entry name" value="AAA+_ATPase"/>
</dbReference>
<name>A0A1P8MSE8_9RHOB</name>
<dbReference type="Gene3D" id="3.40.50.300">
    <property type="entry name" value="P-loop containing nucleotide triphosphate hydrolases"/>
    <property type="match status" value="1"/>
</dbReference>
<dbReference type="PROSITE" id="PS00211">
    <property type="entry name" value="ABC_TRANSPORTER_1"/>
    <property type="match status" value="1"/>
</dbReference>
<dbReference type="InterPro" id="IPR011527">
    <property type="entry name" value="ABC1_TM_dom"/>
</dbReference>
<feature type="transmembrane region" description="Helical" evidence="8">
    <location>
        <begin position="37"/>
        <end position="59"/>
    </location>
</feature>
<dbReference type="GO" id="GO:0090374">
    <property type="term" value="P:oligopeptide export from mitochondrion"/>
    <property type="evidence" value="ECO:0007669"/>
    <property type="project" value="TreeGrafter"/>
</dbReference>
<evidence type="ECO:0000256" key="3">
    <source>
        <dbReference type="ARBA" id="ARBA00022692"/>
    </source>
</evidence>
<keyword evidence="6 8" id="KW-1133">Transmembrane helix</keyword>
<evidence type="ECO:0000256" key="2">
    <source>
        <dbReference type="ARBA" id="ARBA00007577"/>
    </source>
</evidence>
<dbReference type="RefSeq" id="WP_076626780.1">
    <property type="nucleotide sequence ID" value="NZ_CP019312.1"/>
</dbReference>
<keyword evidence="12" id="KW-1185">Reference proteome</keyword>
<protein>
    <submittedName>
        <fullName evidence="11">ABC transporter</fullName>
    </submittedName>
</protein>
<feature type="domain" description="ABC transmembrane type-1" evidence="10">
    <location>
        <begin position="43"/>
        <end position="323"/>
    </location>
</feature>
<dbReference type="AlphaFoldDB" id="A0A1P8MSE8"/>
<evidence type="ECO:0000256" key="6">
    <source>
        <dbReference type="ARBA" id="ARBA00022989"/>
    </source>
</evidence>
<dbReference type="Pfam" id="PF00664">
    <property type="entry name" value="ABC_membrane"/>
    <property type="match status" value="1"/>
</dbReference>
<evidence type="ECO:0000256" key="7">
    <source>
        <dbReference type="ARBA" id="ARBA00023136"/>
    </source>
</evidence>
<keyword evidence="7 8" id="KW-0472">Membrane</keyword>
<evidence type="ECO:0000256" key="5">
    <source>
        <dbReference type="ARBA" id="ARBA00022840"/>
    </source>
</evidence>
<dbReference type="GO" id="GO:0016887">
    <property type="term" value="F:ATP hydrolysis activity"/>
    <property type="evidence" value="ECO:0007669"/>
    <property type="project" value="InterPro"/>
</dbReference>
<feature type="transmembrane region" description="Helical" evidence="8">
    <location>
        <begin position="296"/>
        <end position="314"/>
    </location>
</feature>
<evidence type="ECO:0000313" key="12">
    <source>
        <dbReference type="Proteomes" id="UP000186336"/>
    </source>
</evidence>
<dbReference type="KEGG" id="tom:BWR18_03815"/>
<accession>A0A1P8MSE8</accession>
<dbReference type="InterPro" id="IPR039421">
    <property type="entry name" value="Type_1_exporter"/>
</dbReference>
<dbReference type="OrthoDB" id="9808328at2"/>
<comment type="subcellular location">
    <subcellularLocation>
        <location evidence="1">Cell membrane</location>
        <topology evidence="1">Multi-pass membrane protein</topology>
    </subcellularLocation>
</comment>
<dbReference type="GO" id="GO:0005524">
    <property type="term" value="F:ATP binding"/>
    <property type="evidence" value="ECO:0007669"/>
    <property type="project" value="UniProtKB-KW"/>
</dbReference>
<feature type="transmembrane region" description="Helical" evidence="8">
    <location>
        <begin position="180"/>
        <end position="199"/>
    </location>
</feature>
<evidence type="ECO:0000256" key="1">
    <source>
        <dbReference type="ARBA" id="ARBA00004651"/>
    </source>
</evidence>
<dbReference type="NCBIfam" id="TIGR02204">
    <property type="entry name" value="MsbA_rel"/>
    <property type="match status" value="1"/>
</dbReference>
<dbReference type="InterPro" id="IPR027417">
    <property type="entry name" value="P-loop_NTPase"/>
</dbReference>
<evidence type="ECO:0000256" key="8">
    <source>
        <dbReference type="SAM" id="Phobius"/>
    </source>
</evidence>
<dbReference type="InterPro" id="IPR011918">
    <property type="entry name" value="ABC_MsbA_ATP-bd"/>
</dbReference>
<dbReference type="GO" id="GO:0015421">
    <property type="term" value="F:ABC-type oligopeptide transporter activity"/>
    <property type="evidence" value="ECO:0007669"/>
    <property type="project" value="TreeGrafter"/>
</dbReference>
<dbReference type="PANTHER" id="PTHR43394">
    <property type="entry name" value="ATP-DEPENDENT PERMEASE MDL1, MITOCHONDRIAL"/>
    <property type="match status" value="1"/>
</dbReference>
<dbReference type="FunFam" id="3.40.50.300:FF:000251">
    <property type="entry name" value="ABC transporter B family member 19"/>
    <property type="match status" value="1"/>
</dbReference>
<dbReference type="SUPFAM" id="SSF90123">
    <property type="entry name" value="ABC transporter transmembrane region"/>
    <property type="match status" value="1"/>
</dbReference>
<proteinExistence type="inferred from homology"/>
<gene>
    <name evidence="11" type="ORF">BWR18_03815</name>
</gene>
<organism evidence="11 12">
    <name type="scientific">Tateyamaria omphalii</name>
    <dbReference type="NCBI Taxonomy" id="299262"/>
    <lineage>
        <taxon>Bacteria</taxon>
        <taxon>Pseudomonadati</taxon>
        <taxon>Pseudomonadota</taxon>
        <taxon>Alphaproteobacteria</taxon>
        <taxon>Rhodobacterales</taxon>
        <taxon>Roseobacteraceae</taxon>
        <taxon>Tateyamaria</taxon>
    </lineage>
</organism>
<reference evidence="11 12" key="1">
    <citation type="submission" date="2017-01" db="EMBL/GenBank/DDBJ databases">
        <title>Complete genome of Tateyamaria omphalii DOK1-4 isolated from seawater in Dokdo.</title>
        <authorList>
            <person name="Kim J.H."/>
            <person name="Chi W.-J."/>
        </authorList>
    </citation>
    <scope>NUCLEOTIDE SEQUENCE [LARGE SCALE GENOMIC DNA]</scope>
    <source>
        <strain evidence="11 12">DOK1-4</strain>
    </source>
</reference>
<dbReference type="SUPFAM" id="SSF52540">
    <property type="entry name" value="P-loop containing nucleoside triphosphate hydrolases"/>
    <property type="match status" value="1"/>
</dbReference>
<dbReference type="InterPro" id="IPR036640">
    <property type="entry name" value="ABC1_TM_sf"/>
</dbReference>
<dbReference type="CDD" id="cd18575">
    <property type="entry name" value="ABC_6TM_bac_exporter_ABCB8_10_like"/>
    <property type="match status" value="1"/>
</dbReference>
<dbReference type="STRING" id="299262.BWR18_03815"/>
<keyword evidence="3 8" id="KW-0812">Transmembrane</keyword>
<dbReference type="Gene3D" id="1.20.1560.10">
    <property type="entry name" value="ABC transporter type 1, transmembrane domain"/>
    <property type="match status" value="1"/>
</dbReference>
<evidence type="ECO:0000259" key="9">
    <source>
        <dbReference type="PROSITE" id="PS50893"/>
    </source>
</evidence>
<feature type="domain" description="ABC transporter" evidence="9">
    <location>
        <begin position="358"/>
        <end position="594"/>
    </location>
</feature>
<keyword evidence="5" id="KW-0067">ATP-binding</keyword>
<dbReference type="InterPro" id="IPR017871">
    <property type="entry name" value="ABC_transporter-like_CS"/>
</dbReference>
<dbReference type="EMBL" id="CP019312">
    <property type="protein sequence ID" value="APX10913.1"/>
    <property type="molecule type" value="Genomic_DNA"/>
</dbReference>
<dbReference type="SMART" id="SM00382">
    <property type="entry name" value="AAA"/>
    <property type="match status" value="1"/>
</dbReference>
<feature type="transmembrane region" description="Helical" evidence="8">
    <location>
        <begin position="79"/>
        <end position="101"/>
    </location>
</feature>
<feature type="transmembrane region" description="Helical" evidence="8">
    <location>
        <begin position="262"/>
        <end position="284"/>
    </location>
</feature>
<feature type="transmembrane region" description="Helical" evidence="8">
    <location>
        <begin position="147"/>
        <end position="174"/>
    </location>
</feature>
<dbReference type="Proteomes" id="UP000186336">
    <property type="component" value="Chromosome"/>
</dbReference>
<dbReference type="InterPro" id="IPR003439">
    <property type="entry name" value="ABC_transporter-like_ATP-bd"/>
</dbReference>
<dbReference type="PROSITE" id="PS50929">
    <property type="entry name" value="ABC_TM1F"/>
    <property type="match status" value="1"/>
</dbReference>